<dbReference type="OrthoDB" id="3378277at2"/>
<evidence type="ECO:0000313" key="3">
    <source>
        <dbReference type="EMBL" id="SCL13064.1"/>
    </source>
</evidence>
<keyword evidence="2" id="KW-0732">Signal</keyword>
<evidence type="ECO:0000256" key="1">
    <source>
        <dbReference type="SAM" id="MobiDB-lite"/>
    </source>
</evidence>
<feature type="chain" id="PRO_5008744571" description="Lipoprotein" evidence="2">
    <location>
        <begin position="35"/>
        <end position="303"/>
    </location>
</feature>
<name>A0A1C6R7N2_9ACTN</name>
<dbReference type="Proteomes" id="UP000199699">
    <property type="component" value="Unassembled WGS sequence"/>
</dbReference>
<sequence>MTHVTLPARGRLAALLGGSLILLTACQNAGTATAGPDATPPAAQQPASSSSTAATAAGLTAPQRLELLASTVSAVPADTTGRLPYTYLHLQTWARATNTIVRTDVRRWRHDADGSGREIIRRAPDLRGVDHEPTPEERQDLIQAAQRSLRYRVGQLHSYLPGGVPADPGELAKLLAPPKLVDEPAYPRMLAGGVVGLATSHHLDQRQRATTLRVLAAVPHITYRGTTTDLAGRPGLSFQVAADGSTSTLVIDPATGELLAAKEWIDGGPRPGLFSYILLLDRGRAATNSPTSPTTAAVVTHLR</sequence>
<feature type="region of interest" description="Disordered" evidence="1">
    <location>
        <begin position="31"/>
        <end position="56"/>
    </location>
</feature>
<evidence type="ECO:0000256" key="2">
    <source>
        <dbReference type="SAM" id="SignalP"/>
    </source>
</evidence>
<gene>
    <name evidence="3" type="ORF">GA0070616_0116</name>
</gene>
<dbReference type="EMBL" id="FMHT01000002">
    <property type="protein sequence ID" value="SCL13064.1"/>
    <property type="molecule type" value="Genomic_DNA"/>
</dbReference>
<evidence type="ECO:0000313" key="4">
    <source>
        <dbReference type="Proteomes" id="UP000199699"/>
    </source>
</evidence>
<keyword evidence="4" id="KW-1185">Reference proteome</keyword>
<organism evidence="3 4">
    <name type="scientific">Micromonospora nigra</name>
    <dbReference type="NCBI Taxonomy" id="145857"/>
    <lineage>
        <taxon>Bacteria</taxon>
        <taxon>Bacillati</taxon>
        <taxon>Actinomycetota</taxon>
        <taxon>Actinomycetes</taxon>
        <taxon>Micromonosporales</taxon>
        <taxon>Micromonosporaceae</taxon>
        <taxon>Micromonospora</taxon>
    </lineage>
</organism>
<dbReference type="AlphaFoldDB" id="A0A1C6R7N2"/>
<evidence type="ECO:0008006" key="5">
    <source>
        <dbReference type="Google" id="ProtNLM"/>
    </source>
</evidence>
<reference evidence="3 4" key="1">
    <citation type="submission" date="2016-06" db="EMBL/GenBank/DDBJ databases">
        <authorList>
            <person name="Kjaerup R.B."/>
            <person name="Dalgaard T.S."/>
            <person name="Juul-Madsen H.R."/>
        </authorList>
    </citation>
    <scope>NUCLEOTIDE SEQUENCE [LARGE SCALE GENOMIC DNA]</scope>
    <source>
        <strain evidence="3 4">DSM 43818</strain>
    </source>
</reference>
<accession>A0A1C6R7N2</accession>
<protein>
    <recommendedName>
        <fullName evidence="5">Lipoprotein</fullName>
    </recommendedName>
</protein>
<dbReference type="STRING" id="145857.GA0070616_0116"/>
<dbReference type="RefSeq" id="WP_091074753.1">
    <property type="nucleotide sequence ID" value="NZ_FMHT01000002.1"/>
</dbReference>
<proteinExistence type="predicted"/>
<feature type="signal peptide" evidence="2">
    <location>
        <begin position="1"/>
        <end position="34"/>
    </location>
</feature>